<accession>V2X076</accession>
<evidence type="ECO:0000313" key="3">
    <source>
        <dbReference type="EMBL" id="ESK86161.1"/>
    </source>
</evidence>
<keyword evidence="1" id="KW-1133">Transmembrane helix</keyword>
<reference evidence="3 4" key="1">
    <citation type="journal article" date="2014" name="BMC Genomics">
        <title>Genome and secretome analysis of the hemibiotrophic fungal pathogen, Moniliophthora roreri, which causes frosty pod rot disease of cacao: mechanisms of the biotrophic and necrotrophic phases.</title>
        <authorList>
            <person name="Meinhardt L.W."/>
            <person name="Costa G.G.L."/>
            <person name="Thomazella D.P.T."/>
            <person name="Teixeira P.J.P.L."/>
            <person name="Carazzolle M.F."/>
            <person name="Schuster S.C."/>
            <person name="Carlson J.E."/>
            <person name="Guiltinan M.J."/>
            <person name="Mieczkowski P."/>
            <person name="Farmer A."/>
            <person name="Ramaraj T."/>
            <person name="Crozier J."/>
            <person name="Davis R.E."/>
            <person name="Shao J."/>
            <person name="Melnick R.L."/>
            <person name="Pereira G.A.G."/>
            <person name="Bailey B.A."/>
        </authorList>
    </citation>
    <scope>NUCLEOTIDE SEQUENCE [LARGE SCALE GENOMIC DNA]</scope>
    <source>
        <strain evidence="3 4">MCA 2997</strain>
    </source>
</reference>
<dbReference type="HOGENOM" id="CLU_035509_10_4_1"/>
<feature type="transmembrane region" description="Helical" evidence="1">
    <location>
        <begin position="203"/>
        <end position="222"/>
    </location>
</feature>
<feature type="transmembrane region" description="Helical" evidence="1">
    <location>
        <begin position="111"/>
        <end position="136"/>
    </location>
</feature>
<evidence type="ECO:0000313" key="4">
    <source>
        <dbReference type="Proteomes" id="UP000017559"/>
    </source>
</evidence>
<dbReference type="OrthoDB" id="3020506at2759"/>
<proteinExistence type="predicted"/>
<feature type="domain" description="DUF6533" evidence="2">
    <location>
        <begin position="12"/>
        <end position="52"/>
    </location>
</feature>
<name>V2X076_MONRO</name>
<dbReference type="AlphaFoldDB" id="V2X076"/>
<dbReference type="Pfam" id="PF20151">
    <property type="entry name" value="DUF6533"/>
    <property type="match status" value="1"/>
</dbReference>
<comment type="caution">
    <text evidence="3">The sequence shown here is derived from an EMBL/GenBank/DDBJ whole genome shotgun (WGS) entry which is preliminary data.</text>
</comment>
<dbReference type="InterPro" id="IPR045340">
    <property type="entry name" value="DUF6533"/>
</dbReference>
<dbReference type="Proteomes" id="UP000017559">
    <property type="component" value="Unassembled WGS sequence"/>
</dbReference>
<feature type="transmembrane region" description="Helical" evidence="1">
    <location>
        <begin position="228"/>
        <end position="247"/>
    </location>
</feature>
<keyword evidence="1" id="KW-0472">Membrane</keyword>
<dbReference type="EMBL" id="AWSO01000968">
    <property type="protein sequence ID" value="ESK86161.1"/>
    <property type="molecule type" value="Genomic_DNA"/>
</dbReference>
<keyword evidence="1" id="KW-0812">Transmembrane</keyword>
<organism evidence="3 4">
    <name type="scientific">Moniliophthora roreri (strain MCA 2997)</name>
    <name type="common">Cocoa frosty pod rot fungus</name>
    <name type="synonym">Crinipellis roreri</name>
    <dbReference type="NCBI Taxonomy" id="1381753"/>
    <lineage>
        <taxon>Eukaryota</taxon>
        <taxon>Fungi</taxon>
        <taxon>Dikarya</taxon>
        <taxon>Basidiomycota</taxon>
        <taxon>Agaricomycotina</taxon>
        <taxon>Agaricomycetes</taxon>
        <taxon>Agaricomycetidae</taxon>
        <taxon>Agaricales</taxon>
        <taxon>Marasmiineae</taxon>
        <taxon>Marasmiaceae</taxon>
        <taxon>Moniliophthora</taxon>
    </lineage>
</organism>
<gene>
    <name evidence="3" type="ORF">Moror_9275</name>
</gene>
<feature type="transmembrane region" description="Helical" evidence="1">
    <location>
        <begin position="86"/>
        <end position="104"/>
    </location>
</feature>
<protein>
    <recommendedName>
        <fullName evidence="2">DUF6533 domain-containing protein</fullName>
    </recommendedName>
</protein>
<sequence length="326" mass="36607">MNAQLAASCLGLSLSLCDIYLTRREEKALIWRPPFRITIVKTLYILSRYLGLTCHLYNVVRSAYWKYRYITIPQHSCANYLVFKTSGAQCLAGILHIILILRVYALYNKSLVITLSLILLFSLRFSATIWTVVWNWEAYTAYLKHLCFTTESVNPGPGLTILIVAETLFQIIIHTLTMKKTWMLPGTWSKTPTLTSVLTRDSFYVFIAMFGVMTAVAVGSYGKGPAALFIHPLLVFVVSCAGTRVILRLQRFGNEENPANSQGQQDTFSTVAWDLRTFPRNDLIVMILGSTRGPANRTGLTTVVSDTGAVDSYVLLQDRARPIQES</sequence>
<evidence type="ECO:0000256" key="1">
    <source>
        <dbReference type="SAM" id="Phobius"/>
    </source>
</evidence>
<dbReference type="KEGG" id="mrr:Moror_9275"/>
<keyword evidence="4" id="KW-1185">Reference proteome</keyword>
<dbReference type="STRING" id="1381753.V2X076"/>
<evidence type="ECO:0000259" key="2">
    <source>
        <dbReference type="Pfam" id="PF20151"/>
    </source>
</evidence>